<dbReference type="CDD" id="cd01746">
    <property type="entry name" value="GATase1_CTP_Synthase"/>
    <property type="match status" value="1"/>
</dbReference>
<dbReference type="Gene3D" id="3.40.50.880">
    <property type="match status" value="1"/>
</dbReference>
<dbReference type="PANTHER" id="PTHR11550:SF0">
    <property type="entry name" value="CTP SYNTHASE-RELATED"/>
    <property type="match status" value="1"/>
</dbReference>
<comment type="pathway">
    <text evidence="1">Pyrimidine metabolism; CTP biosynthesis via de novo pathway; CTP from UDP: step 2/2.</text>
</comment>
<dbReference type="InterPro" id="IPR017926">
    <property type="entry name" value="GATASE"/>
</dbReference>
<dbReference type="HAMAP" id="MF_01227">
    <property type="entry name" value="PyrG"/>
    <property type="match status" value="1"/>
</dbReference>
<evidence type="ECO:0000259" key="14">
    <source>
        <dbReference type="Pfam" id="PF06418"/>
    </source>
</evidence>
<evidence type="ECO:0000256" key="6">
    <source>
        <dbReference type="ARBA" id="ARBA00022741"/>
    </source>
</evidence>
<comment type="caution">
    <text evidence="15">The sequence shown here is derived from an EMBL/GenBank/DDBJ whole genome shotgun (WGS) entry which is preliminary data.</text>
</comment>
<dbReference type="GO" id="GO:0019856">
    <property type="term" value="P:pyrimidine nucleobase biosynthetic process"/>
    <property type="evidence" value="ECO:0007669"/>
    <property type="project" value="TreeGrafter"/>
</dbReference>
<dbReference type="GO" id="GO:0044210">
    <property type="term" value="P:'de novo' CTP biosynthetic process"/>
    <property type="evidence" value="ECO:0007669"/>
    <property type="project" value="UniProtKB-UniPathway"/>
</dbReference>
<feature type="domain" description="CTP synthase N-terminal" evidence="14">
    <location>
        <begin position="3"/>
        <end position="269"/>
    </location>
</feature>
<evidence type="ECO:0000256" key="8">
    <source>
        <dbReference type="ARBA" id="ARBA00022842"/>
    </source>
</evidence>
<dbReference type="Pfam" id="PF00117">
    <property type="entry name" value="GATase"/>
    <property type="match status" value="1"/>
</dbReference>
<name>E6PC44_9ZZZZ</name>
<dbReference type="GO" id="GO:0042802">
    <property type="term" value="F:identical protein binding"/>
    <property type="evidence" value="ECO:0007669"/>
    <property type="project" value="TreeGrafter"/>
</dbReference>
<keyword evidence="6" id="KW-0547">Nucleotide-binding</keyword>
<dbReference type="GO" id="GO:0046872">
    <property type="term" value="F:metal ion binding"/>
    <property type="evidence" value="ECO:0007669"/>
    <property type="project" value="UniProtKB-KW"/>
</dbReference>
<keyword evidence="9" id="KW-0315">Glutamine amidotransferase</keyword>
<dbReference type="PANTHER" id="PTHR11550">
    <property type="entry name" value="CTP SYNTHASE"/>
    <property type="match status" value="1"/>
</dbReference>
<evidence type="ECO:0000256" key="9">
    <source>
        <dbReference type="ARBA" id="ARBA00022962"/>
    </source>
</evidence>
<dbReference type="EC" id="6.3.4.2" evidence="3"/>
<evidence type="ECO:0000256" key="5">
    <source>
        <dbReference type="ARBA" id="ARBA00022723"/>
    </source>
</evidence>
<dbReference type="InterPro" id="IPR017456">
    <property type="entry name" value="CTP_synthase_N"/>
</dbReference>
<keyword evidence="8" id="KW-0460">Magnesium</keyword>
<keyword evidence="4 15" id="KW-0436">Ligase</keyword>
<dbReference type="FunFam" id="3.40.50.300:FF:000009">
    <property type="entry name" value="CTP synthase"/>
    <property type="match status" value="1"/>
</dbReference>
<sequence length="548" mass="60138">MAKYIFFTGGVVSSLGKGIASASLGRLLRARGLSVAILKLDPYINVDAGTMNPYQHGEVFVTEDGAETDLDLGHYERFIDEALSRANNVTTGQIYNSVIEKERRGEYLGATVQVIPHITNEIKAHVKRVAEGSRCDVCIVEVGGTVGDIESLPFLEAIRQMRYDVGEENVMYVHLTLVPHLGAADELKTKPTQHSVRELRGIGISPDAIVCRTQSALPMPTELKEKIALFCDVAPQAVVQNGDAPTIYQVPLNLEREGLADAAIRKLGLPPSVPDLGEWGKIVDRILQPEHRVRIALVGKYVELKDAYISINEALYHAGIFHDAAVDIVRIDSEAIERQGVGVLADAAGILVAPGFGARGVSGKLTAIRYAREHGVPFLGICYGMQLACVEFARDVCGLSDAQSSEVDETTPDPVIDFMPDQRNLESYGGTMRLGTYECTLEPDSLAAAAYGSVTIQERHRHRYEFNNKYRPIFEEHGLRFTGHHVVGKTRLVEIVELPPERHPWFVGTQAHPEFKSRPNRPSPLYRDFVGAALRCGGVPIAKQLSQT</sequence>
<dbReference type="GO" id="GO:0005829">
    <property type="term" value="C:cytosol"/>
    <property type="evidence" value="ECO:0007669"/>
    <property type="project" value="TreeGrafter"/>
</dbReference>
<dbReference type="NCBIfam" id="NF003792">
    <property type="entry name" value="PRK05380.1"/>
    <property type="match status" value="1"/>
</dbReference>
<evidence type="ECO:0000256" key="12">
    <source>
        <dbReference type="ARBA" id="ARBA00070745"/>
    </source>
</evidence>
<evidence type="ECO:0000256" key="2">
    <source>
        <dbReference type="ARBA" id="ARBA00007533"/>
    </source>
</evidence>
<dbReference type="GO" id="GO:0097268">
    <property type="term" value="C:cytoophidium"/>
    <property type="evidence" value="ECO:0007669"/>
    <property type="project" value="UniProtKB-ARBA"/>
</dbReference>
<dbReference type="Gene3D" id="3.40.50.300">
    <property type="entry name" value="P-loop containing nucleotide triphosphate hydrolases"/>
    <property type="match status" value="1"/>
</dbReference>
<dbReference type="FunFam" id="3.40.50.880:FF:000002">
    <property type="entry name" value="CTP synthase"/>
    <property type="match status" value="1"/>
</dbReference>
<reference evidence="15" key="1">
    <citation type="submission" date="2009-10" db="EMBL/GenBank/DDBJ databases">
        <title>Diversity of trophic interactions inside an arsenic-rich microbial ecosystem.</title>
        <authorList>
            <person name="Bertin P.N."/>
            <person name="Heinrich-Salmeron A."/>
            <person name="Pelletier E."/>
            <person name="Goulhen-Chollet F."/>
            <person name="Arsene-Ploetze F."/>
            <person name="Gallien S."/>
            <person name="Calteau A."/>
            <person name="Vallenet D."/>
            <person name="Casiot C."/>
            <person name="Chane-Woon-Ming B."/>
            <person name="Giloteaux L."/>
            <person name="Barakat M."/>
            <person name="Bonnefoy V."/>
            <person name="Bruneel O."/>
            <person name="Chandler M."/>
            <person name="Cleiss J."/>
            <person name="Duran R."/>
            <person name="Elbaz-Poulichet F."/>
            <person name="Fonknechten N."/>
            <person name="Lauga B."/>
            <person name="Mornico D."/>
            <person name="Ortet P."/>
            <person name="Schaeffer C."/>
            <person name="Siguier P."/>
            <person name="Alexander Thil Smith A."/>
            <person name="Van Dorsselaer A."/>
            <person name="Weissenbach J."/>
            <person name="Medigue C."/>
            <person name="Le Paslier D."/>
        </authorList>
    </citation>
    <scope>NUCLEOTIDE SEQUENCE</scope>
</reference>
<comment type="similarity">
    <text evidence="2">Belongs to the CTP synthase family.</text>
</comment>
<gene>
    <name evidence="15" type="primary">pyrG</name>
    <name evidence="15" type="ORF">CARN1_1914</name>
</gene>
<dbReference type="AlphaFoldDB" id="E6PC44"/>
<evidence type="ECO:0000256" key="1">
    <source>
        <dbReference type="ARBA" id="ARBA00005171"/>
    </source>
</evidence>
<comment type="catalytic activity">
    <reaction evidence="11">
        <text>UTP + L-glutamine + ATP + H2O = CTP + L-glutamate + ADP + phosphate + 2 H(+)</text>
        <dbReference type="Rhea" id="RHEA:26426"/>
        <dbReference type="ChEBI" id="CHEBI:15377"/>
        <dbReference type="ChEBI" id="CHEBI:15378"/>
        <dbReference type="ChEBI" id="CHEBI:29985"/>
        <dbReference type="ChEBI" id="CHEBI:30616"/>
        <dbReference type="ChEBI" id="CHEBI:37563"/>
        <dbReference type="ChEBI" id="CHEBI:43474"/>
        <dbReference type="ChEBI" id="CHEBI:46398"/>
        <dbReference type="ChEBI" id="CHEBI:58359"/>
        <dbReference type="ChEBI" id="CHEBI:456216"/>
        <dbReference type="EC" id="6.3.4.2"/>
    </reaction>
</comment>
<protein>
    <recommendedName>
        <fullName evidence="12">CTP synthase</fullName>
        <ecNumber evidence="3">6.3.4.2</ecNumber>
    </recommendedName>
</protein>
<evidence type="ECO:0000256" key="7">
    <source>
        <dbReference type="ARBA" id="ARBA00022840"/>
    </source>
</evidence>
<dbReference type="GO" id="GO:0005524">
    <property type="term" value="F:ATP binding"/>
    <property type="evidence" value="ECO:0007669"/>
    <property type="project" value="UniProtKB-KW"/>
</dbReference>
<dbReference type="Pfam" id="PF06418">
    <property type="entry name" value="CTP_synth_N"/>
    <property type="match status" value="1"/>
</dbReference>
<dbReference type="SUPFAM" id="SSF52317">
    <property type="entry name" value="Class I glutamine amidotransferase-like"/>
    <property type="match status" value="1"/>
</dbReference>
<dbReference type="InterPro" id="IPR029062">
    <property type="entry name" value="Class_I_gatase-like"/>
</dbReference>
<evidence type="ECO:0000256" key="10">
    <source>
        <dbReference type="ARBA" id="ARBA00022975"/>
    </source>
</evidence>
<keyword evidence="10" id="KW-0665">Pyrimidine biosynthesis</keyword>
<evidence type="ECO:0000256" key="4">
    <source>
        <dbReference type="ARBA" id="ARBA00022598"/>
    </source>
</evidence>
<dbReference type="InterPro" id="IPR027417">
    <property type="entry name" value="P-loop_NTPase"/>
</dbReference>
<evidence type="ECO:0000259" key="13">
    <source>
        <dbReference type="Pfam" id="PF00117"/>
    </source>
</evidence>
<dbReference type="EMBL" id="CABL01000001">
    <property type="protein sequence ID" value="CBH74027.1"/>
    <property type="molecule type" value="Genomic_DNA"/>
</dbReference>
<dbReference type="CDD" id="cd03113">
    <property type="entry name" value="CTPS_N"/>
    <property type="match status" value="1"/>
</dbReference>
<dbReference type="InterPro" id="IPR004468">
    <property type="entry name" value="CTP_synthase"/>
</dbReference>
<dbReference type="InterPro" id="IPR033828">
    <property type="entry name" value="GATase1_CTP_Synthase"/>
</dbReference>
<evidence type="ECO:0000256" key="3">
    <source>
        <dbReference type="ARBA" id="ARBA00012291"/>
    </source>
</evidence>
<accession>E6PC44</accession>
<feature type="domain" description="Glutamine amidotransferase" evidence="13">
    <location>
        <begin position="304"/>
        <end position="530"/>
    </location>
</feature>
<dbReference type="GO" id="GO:0003883">
    <property type="term" value="F:CTP synthase activity"/>
    <property type="evidence" value="ECO:0007669"/>
    <property type="project" value="UniProtKB-EC"/>
</dbReference>
<dbReference type="UniPathway" id="UPA00159">
    <property type="reaction ID" value="UER00277"/>
</dbReference>
<evidence type="ECO:0000313" key="15">
    <source>
        <dbReference type="EMBL" id="CBH74027.1"/>
    </source>
</evidence>
<proteinExistence type="inferred from homology"/>
<dbReference type="SUPFAM" id="SSF52540">
    <property type="entry name" value="P-loop containing nucleoside triphosphate hydrolases"/>
    <property type="match status" value="1"/>
</dbReference>
<dbReference type="PROSITE" id="PS51273">
    <property type="entry name" value="GATASE_TYPE_1"/>
    <property type="match status" value="1"/>
</dbReference>
<keyword evidence="5" id="KW-0479">Metal-binding</keyword>
<dbReference type="NCBIfam" id="TIGR00337">
    <property type="entry name" value="PyrG"/>
    <property type="match status" value="1"/>
</dbReference>
<organism evidence="15">
    <name type="scientific">mine drainage metagenome</name>
    <dbReference type="NCBI Taxonomy" id="410659"/>
    <lineage>
        <taxon>unclassified sequences</taxon>
        <taxon>metagenomes</taxon>
        <taxon>ecological metagenomes</taxon>
    </lineage>
</organism>
<evidence type="ECO:0000256" key="11">
    <source>
        <dbReference type="ARBA" id="ARBA00047781"/>
    </source>
</evidence>
<keyword evidence="7" id="KW-0067">ATP-binding</keyword>